<dbReference type="PANTHER" id="PTHR43591">
    <property type="entry name" value="METHYLTRANSFERASE"/>
    <property type="match status" value="1"/>
</dbReference>
<accession>A0A0K9X8E0</accession>
<organism evidence="2 3">
    <name type="scientific">Streptomyces caatingaensis</name>
    <dbReference type="NCBI Taxonomy" id="1678637"/>
    <lineage>
        <taxon>Bacteria</taxon>
        <taxon>Bacillati</taxon>
        <taxon>Actinomycetota</taxon>
        <taxon>Actinomycetes</taxon>
        <taxon>Kitasatosporales</taxon>
        <taxon>Streptomycetaceae</taxon>
        <taxon>Streptomyces</taxon>
    </lineage>
</organism>
<dbReference type="GO" id="GO:0000179">
    <property type="term" value="F:rRNA (adenine-N6,N6-)-dimethyltransferase activity"/>
    <property type="evidence" value="ECO:0007669"/>
    <property type="project" value="InterPro"/>
</dbReference>
<evidence type="ECO:0000313" key="3">
    <source>
        <dbReference type="Proteomes" id="UP000037288"/>
    </source>
</evidence>
<dbReference type="PATRIC" id="fig|1678637.3.peg.6392"/>
<proteinExistence type="predicted"/>
<dbReference type="InterPro" id="IPR029063">
    <property type="entry name" value="SAM-dependent_MTases_sf"/>
</dbReference>
<dbReference type="RefSeq" id="WP_049719424.1">
    <property type="nucleotide sequence ID" value="NZ_LFXA01000018.1"/>
</dbReference>
<keyword evidence="3" id="KW-1185">Reference proteome</keyword>
<evidence type="ECO:0000313" key="2">
    <source>
        <dbReference type="EMBL" id="KNB49473.1"/>
    </source>
</evidence>
<dbReference type="InterPro" id="IPR020596">
    <property type="entry name" value="rRNA_Ade_Mease_Trfase_CS"/>
</dbReference>
<reference evidence="3" key="1">
    <citation type="submission" date="2015-07" db="EMBL/GenBank/DDBJ databases">
        <title>Draft genome sequence of Streptomyces sp. CMAA 1322, a bacterium isolated from Caatinga biome, from dry forest semiarid of Brazil.</title>
        <authorList>
            <person name="Santos S.N."/>
            <person name="Gacesa R."/>
            <person name="Taketani R.G."/>
            <person name="Long P.F."/>
            <person name="Melo I.S."/>
        </authorList>
    </citation>
    <scope>NUCLEOTIDE SEQUENCE [LARGE SCALE GENOMIC DNA]</scope>
    <source>
        <strain evidence="3">CMAA 1322</strain>
    </source>
</reference>
<dbReference type="EMBL" id="LFXA01000018">
    <property type="protein sequence ID" value="KNB49473.1"/>
    <property type="molecule type" value="Genomic_DNA"/>
</dbReference>
<feature type="domain" description="Methyltransferase type 11" evidence="1">
    <location>
        <begin position="52"/>
        <end position="150"/>
    </location>
</feature>
<dbReference type="SUPFAM" id="SSF53335">
    <property type="entry name" value="S-adenosyl-L-methionine-dependent methyltransferases"/>
    <property type="match status" value="1"/>
</dbReference>
<dbReference type="AlphaFoldDB" id="A0A0K9X8E0"/>
<dbReference type="InterPro" id="IPR013216">
    <property type="entry name" value="Methyltransf_11"/>
</dbReference>
<dbReference type="Pfam" id="PF08241">
    <property type="entry name" value="Methyltransf_11"/>
    <property type="match status" value="1"/>
</dbReference>
<dbReference type="PROSITE" id="PS01131">
    <property type="entry name" value="RRNA_A_DIMETH"/>
    <property type="match status" value="1"/>
</dbReference>
<comment type="caution">
    <text evidence="2">The sequence shown here is derived from an EMBL/GenBank/DDBJ whole genome shotgun (WGS) entry which is preliminary data.</text>
</comment>
<protein>
    <recommendedName>
        <fullName evidence="1">Methyltransferase type 11 domain-containing protein</fullName>
    </recommendedName>
</protein>
<dbReference type="STRING" id="1678637.AC230_30015"/>
<dbReference type="CDD" id="cd02440">
    <property type="entry name" value="AdoMet_MTases"/>
    <property type="match status" value="1"/>
</dbReference>
<dbReference type="OrthoDB" id="9795634at2"/>
<evidence type="ECO:0000259" key="1">
    <source>
        <dbReference type="Pfam" id="PF08241"/>
    </source>
</evidence>
<name>A0A0K9X8E0_9ACTN</name>
<dbReference type="Proteomes" id="UP000037288">
    <property type="component" value="Unassembled WGS sequence"/>
</dbReference>
<gene>
    <name evidence="2" type="ORF">AC230_30015</name>
</gene>
<dbReference type="Gene3D" id="3.40.50.150">
    <property type="entry name" value="Vaccinia Virus protein VP39"/>
    <property type="match status" value="1"/>
</dbReference>
<sequence length="280" mass="30633">MTTTTRSSYYSAGEHPHPEYELNRLREQALVFWPKELRNLQRLGLRPDMDVLDAGSGPGFITEQLLQNVPEGSVTGLELDTGLFEQSRSYLASYEGPRLNLVRGSITDAPLPDARFDLALARLVLQHIAEPAQALSELGRVLRPGGRLVVADADDALWGSIHPDIPGLAEVMELRRRHQAQRGGNRYVGRAVPAMMRAAGFTDITVEAIAVTSDELGMAALAGHLDVRARTALMVKEGVISEELVARTESEVTAFLDDPVSSFMLLMFLYSGTKPAGEPR</sequence>